<proteinExistence type="inferred from homology"/>
<dbReference type="GO" id="GO:0008897">
    <property type="term" value="F:holo-[acyl-carrier-protein] synthase activity"/>
    <property type="evidence" value="ECO:0007669"/>
    <property type="project" value="InterPro"/>
</dbReference>
<comment type="caution">
    <text evidence="9">The sequence shown here is derived from an EMBL/GenBank/DDBJ whole genome shotgun (WGS) entry which is preliminary data.</text>
</comment>
<keyword evidence="4" id="KW-0276">Fatty acid metabolism</keyword>
<dbReference type="InterPro" id="IPR008278">
    <property type="entry name" value="4-PPantetheinyl_Trfase_dom"/>
</dbReference>
<dbReference type="InterPro" id="IPR002582">
    <property type="entry name" value="ACPS"/>
</dbReference>
<keyword evidence="3" id="KW-0479">Metal-binding</keyword>
<feature type="domain" description="4'-phosphopantetheinyl transferase" evidence="8">
    <location>
        <begin position="5"/>
        <end position="83"/>
    </location>
</feature>
<keyword evidence="10" id="KW-1185">Reference proteome</keyword>
<accession>A0A9W8TUU5</accession>
<evidence type="ECO:0000259" key="8">
    <source>
        <dbReference type="Pfam" id="PF01648"/>
    </source>
</evidence>
<evidence type="ECO:0000313" key="9">
    <source>
        <dbReference type="EMBL" id="KAJ3741207.1"/>
    </source>
</evidence>
<dbReference type="AlphaFoldDB" id="A0A9W8TUU5"/>
<dbReference type="InterPro" id="IPR037143">
    <property type="entry name" value="4-PPantetheinyl_Trfase_dom_sf"/>
</dbReference>
<evidence type="ECO:0000313" key="10">
    <source>
        <dbReference type="Proteomes" id="UP001142393"/>
    </source>
</evidence>
<dbReference type="Pfam" id="PF01648">
    <property type="entry name" value="ACPS"/>
    <property type="match status" value="1"/>
</dbReference>
<sequence>MTILGVGTDIAQIPRILSLIRRRSPEQLAYRILSEVELGHWGASRSGSDIKRDAQFLAVRWALKEAAYKALYPTYRPTWKDLAYYPLGAIEPGSKPHLSYKYQSNMALHCSVSHDGDYVFSTVIAEQ</sequence>
<protein>
    <submittedName>
        <fullName evidence="9">4'-phosphopantetheinyl transferase</fullName>
    </submittedName>
</protein>
<evidence type="ECO:0000256" key="6">
    <source>
        <dbReference type="ARBA" id="ARBA00023098"/>
    </source>
</evidence>
<name>A0A9W8TUU5_9AGAR</name>
<dbReference type="Gene3D" id="3.90.470.20">
    <property type="entry name" value="4'-phosphopantetheinyl transferase domain"/>
    <property type="match status" value="1"/>
</dbReference>
<evidence type="ECO:0000256" key="2">
    <source>
        <dbReference type="ARBA" id="ARBA00022679"/>
    </source>
</evidence>
<evidence type="ECO:0000256" key="7">
    <source>
        <dbReference type="ARBA" id="ARBA00023160"/>
    </source>
</evidence>
<keyword evidence="7" id="KW-0275">Fatty acid biosynthesis</keyword>
<evidence type="ECO:0000256" key="1">
    <source>
        <dbReference type="ARBA" id="ARBA00022516"/>
    </source>
</evidence>
<reference evidence="9 10" key="1">
    <citation type="journal article" date="2023" name="Proc. Natl. Acad. Sci. U.S.A.">
        <title>A global phylogenomic analysis of the shiitake genus Lentinula.</title>
        <authorList>
            <person name="Sierra-Patev S."/>
            <person name="Min B."/>
            <person name="Naranjo-Ortiz M."/>
            <person name="Looney B."/>
            <person name="Konkel Z."/>
            <person name="Slot J.C."/>
            <person name="Sakamoto Y."/>
            <person name="Steenwyk J.L."/>
            <person name="Rokas A."/>
            <person name="Carro J."/>
            <person name="Camarero S."/>
            <person name="Ferreira P."/>
            <person name="Molpeceres G."/>
            <person name="Ruiz-Duenas F.J."/>
            <person name="Serrano A."/>
            <person name="Henrissat B."/>
            <person name="Drula E."/>
            <person name="Hughes K.W."/>
            <person name="Mata J.L."/>
            <person name="Ishikawa N.K."/>
            <person name="Vargas-Isla R."/>
            <person name="Ushijima S."/>
            <person name="Smith C.A."/>
            <person name="Donoghue J."/>
            <person name="Ahrendt S."/>
            <person name="Andreopoulos W."/>
            <person name="He G."/>
            <person name="LaButti K."/>
            <person name="Lipzen A."/>
            <person name="Ng V."/>
            <person name="Riley R."/>
            <person name="Sandor L."/>
            <person name="Barry K."/>
            <person name="Martinez A.T."/>
            <person name="Xiao Y."/>
            <person name="Gibbons J.G."/>
            <person name="Terashima K."/>
            <person name="Grigoriev I.V."/>
            <person name="Hibbett D."/>
        </authorList>
    </citation>
    <scope>NUCLEOTIDE SEQUENCE [LARGE SCALE GENOMIC DNA]</scope>
    <source>
        <strain evidence="9 10">TFB7810</strain>
    </source>
</reference>
<dbReference type="InterPro" id="IPR004568">
    <property type="entry name" value="Ppantetheine-prot_Trfase_dom"/>
</dbReference>
<dbReference type="SUPFAM" id="SSF56214">
    <property type="entry name" value="4'-phosphopantetheinyl transferase"/>
    <property type="match status" value="1"/>
</dbReference>
<dbReference type="GO" id="GO:0000287">
    <property type="term" value="F:magnesium ion binding"/>
    <property type="evidence" value="ECO:0007669"/>
    <property type="project" value="InterPro"/>
</dbReference>
<keyword evidence="5" id="KW-0460">Magnesium</keyword>
<dbReference type="Proteomes" id="UP001142393">
    <property type="component" value="Unassembled WGS sequence"/>
</dbReference>
<evidence type="ECO:0000256" key="5">
    <source>
        <dbReference type="ARBA" id="ARBA00022842"/>
    </source>
</evidence>
<gene>
    <name evidence="9" type="ORF">DFH05DRAFT_317366</name>
</gene>
<dbReference type="NCBIfam" id="TIGR00556">
    <property type="entry name" value="pantethn_trn"/>
    <property type="match status" value="1"/>
</dbReference>
<keyword evidence="2 9" id="KW-0808">Transferase</keyword>
<keyword evidence="6" id="KW-0443">Lipid metabolism</keyword>
<keyword evidence="1" id="KW-0444">Lipid biosynthesis</keyword>
<organism evidence="9 10">
    <name type="scientific">Lentinula detonsa</name>
    <dbReference type="NCBI Taxonomy" id="2804962"/>
    <lineage>
        <taxon>Eukaryota</taxon>
        <taxon>Fungi</taxon>
        <taxon>Dikarya</taxon>
        <taxon>Basidiomycota</taxon>
        <taxon>Agaricomycotina</taxon>
        <taxon>Agaricomycetes</taxon>
        <taxon>Agaricomycetidae</taxon>
        <taxon>Agaricales</taxon>
        <taxon>Marasmiineae</taxon>
        <taxon>Omphalotaceae</taxon>
        <taxon>Lentinula</taxon>
    </lineage>
</organism>
<evidence type="ECO:0000256" key="3">
    <source>
        <dbReference type="ARBA" id="ARBA00022723"/>
    </source>
</evidence>
<dbReference type="GO" id="GO:0006633">
    <property type="term" value="P:fatty acid biosynthetic process"/>
    <property type="evidence" value="ECO:0007669"/>
    <property type="project" value="UniProtKB-KW"/>
</dbReference>
<dbReference type="EMBL" id="JANVFU010000012">
    <property type="protein sequence ID" value="KAJ3741207.1"/>
    <property type="molecule type" value="Genomic_DNA"/>
</dbReference>
<evidence type="ECO:0000256" key="4">
    <source>
        <dbReference type="ARBA" id="ARBA00022832"/>
    </source>
</evidence>
<dbReference type="HAMAP" id="MF_00101">
    <property type="entry name" value="AcpS"/>
    <property type="match status" value="1"/>
</dbReference>